<keyword evidence="3" id="KW-1185">Reference proteome</keyword>
<dbReference type="Gene3D" id="3.30.1330.230">
    <property type="match status" value="1"/>
</dbReference>
<reference evidence="2 3" key="1">
    <citation type="submission" date="2022-01" db="EMBL/GenBank/DDBJ databases">
        <title>Alkalihalobacillus sp. EGI L200015, a novel bacterium isolated from a salt lake sediment.</title>
        <authorList>
            <person name="Gao L."/>
            <person name="Fang B.-Z."/>
            <person name="Li W.-J."/>
        </authorList>
    </citation>
    <scope>NUCLEOTIDE SEQUENCE [LARGE SCALE GENOMIC DNA]</scope>
    <source>
        <strain evidence="2 3">KCTC 12718</strain>
    </source>
</reference>
<dbReference type="Pfam" id="PF02624">
    <property type="entry name" value="YcaO"/>
    <property type="match status" value="1"/>
</dbReference>
<protein>
    <submittedName>
        <fullName evidence="2">YcaO-like family protein</fullName>
    </submittedName>
</protein>
<proteinExistence type="predicted"/>
<dbReference type="RefSeq" id="WP_236331338.1">
    <property type="nucleotide sequence ID" value="NZ_JAKIJS010000001.1"/>
</dbReference>
<gene>
    <name evidence="2" type="ORF">L2716_02160</name>
</gene>
<sequence length="368" mass="42078">MEIEFQNESSCSSSLLSRVSIRRPIFSNEIKSCKLTPNLHEGTSGRSVGYSIDKVIKASFGEHLERLSLFKSKLKPDGFDQKQFDAFNLITGETIKVPAAEVLLEYNLPIFKDYEKIETLYSDTCGVAAHLNSKDAMLNGFMEFVERQSLIQTWLTKRIGERVTTEVITDQKIHKSLQHLNKYVDEIQMFNISISKNIYVILTLGFHKESFSIGIDADTDLEKAVRGSINEFAMILEGSILIRQQSAEEQSFHDSQLYTEIFYQLSGEAFRNKFDFLFDSPHLVKQSETKEQTFNSLVECVSKEFKIPIYCTFIPSFIESGSEKVVKIFSSDGYPHMNTELFEPEDYKISQSFPHNGFPNKGIHIPFP</sequence>
<accession>A0ABS9GXH3</accession>
<dbReference type="EMBL" id="JAKIJS010000001">
    <property type="protein sequence ID" value="MCF6136516.1"/>
    <property type="molecule type" value="Genomic_DNA"/>
</dbReference>
<dbReference type="PROSITE" id="PS51664">
    <property type="entry name" value="YCAO"/>
    <property type="match status" value="1"/>
</dbReference>
<evidence type="ECO:0000313" key="3">
    <source>
        <dbReference type="Proteomes" id="UP001649381"/>
    </source>
</evidence>
<dbReference type="Proteomes" id="UP001649381">
    <property type="component" value="Unassembled WGS sequence"/>
</dbReference>
<dbReference type="PANTHER" id="PTHR37809:SF1">
    <property type="entry name" value="RIBOSOMAL PROTEIN S12 METHYLTHIOTRANSFERASE ACCESSORY FACTOR YCAO"/>
    <property type="match status" value="1"/>
</dbReference>
<feature type="domain" description="YcaO" evidence="1">
    <location>
        <begin position="1"/>
        <end position="368"/>
    </location>
</feature>
<evidence type="ECO:0000313" key="2">
    <source>
        <dbReference type="EMBL" id="MCF6136516.1"/>
    </source>
</evidence>
<dbReference type="InterPro" id="IPR003776">
    <property type="entry name" value="YcaO-like_dom"/>
</dbReference>
<name>A0ABS9GXH3_9BACL</name>
<evidence type="ECO:0000259" key="1">
    <source>
        <dbReference type="PROSITE" id="PS51664"/>
    </source>
</evidence>
<comment type="caution">
    <text evidence="2">The sequence shown here is derived from an EMBL/GenBank/DDBJ whole genome shotgun (WGS) entry which is preliminary data.</text>
</comment>
<organism evidence="2 3">
    <name type="scientific">Pseudalkalibacillus berkeleyi</name>
    <dbReference type="NCBI Taxonomy" id="1069813"/>
    <lineage>
        <taxon>Bacteria</taxon>
        <taxon>Bacillati</taxon>
        <taxon>Bacillota</taxon>
        <taxon>Bacilli</taxon>
        <taxon>Bacillales</taxon>
        <taxon>Fictibacillaceae</taxon>
        <taxon>Pseudalkalibacillus</taxon>
    </lineage>
</organism>
<dbReference type="PANTHER" id="PTHR37809">
    <property type="entry name" value="RIBOSOMAL PROTEIN S12 METHYLTHIOTRANSFERASE ACCESSORY FACTOR YCAO"/>
    <property type="match status" value="1"/>
</dbReference>